<dbReference type="NCBIfam" id="TIGR03157">
    <property type="entry name" value="cas_Csc2"/>
    <property type="match status" value="1"/>
</dbReference>
<evidence type="ECO:0000313" key="2">
    <source>
        <dbReference type="Proteomes" id="UP000618445"/>
    </source>
</evidence>
<dbReference type="Pfam" id="PF18320">
    <property type="entry name" value="Csc2"/>
    <property type="match status" value="1"/>
</dbReference>
<sequence length="316" mass="35851">MSILQQPKYSKFLLDHHADYPTGRYVNLIIIRKTQSEAIFRTEGSGEPLCREFVQAGVKKRQTDPIQRVVITKRKQTAVERRTGREDLRKNNLPCLNEDGTVVDSSIDAYLYGFAVGQGGARRSRVITEDAFSVLSTGQVLDRRTSNALYETGTMRDISGKASESLFNSEYVRPETHFLDIETLKDVTPDELFYVLGNILRSSRYGAIATRIGKVKNTIAQIIFSDTEIFSTLELTQGVYDVLTQHKPEDEPDFPLSDDVLQQATLGYSEELIQNVIGRYEVLPQDELNTLLNEVKEIYQDPQSFFERLSNSYGDI</sequence>
<reference evidence="1 2" key="1">
    <citation type="journal article" date="2020" name="ISME J.">
        <title>Comparative genomics reveals insights into cyanobacterial evolution and habitat adaptation.</title>
        <authorList>
            <person name="Chen M.Y."/>
            <person name="Teng W.K."/>
            <person name="Zhao L."/>
            <person name="Hu C.X."/>
            <person name="Zhou Y.K."/>
            <person name="Han B.P."/>
            <person name="Song L.R."/>
            <person name="Shu W.S."/>
        </authorList>
    </citation>
    <scope>NUCLEOTIDE SEQUENCE [LARGE SCALE GENOMIC DNA]</scope>
    <source>
        <strain evidence="1 2">FACHB-1050</strain>
    </source>
</reference>
<proteinExistence type="predicted"/>
<name>A0ABR8CGQ4_9CYAN</name>
<keyword evidence="2" id="KW-1185">Reference proteome</keyword>
<gene>
    <name evidence="1" type="primary">cas7d</name>
    <name evidence="1" type="ORF">H6G05_21990</name>
</gene>
<dbReference type="Proteomes" id="UP000618445">
    <property type="component" value="Unassembled WGS sequence"/>
</dbReference>
<evidence type="ECO:0000313" key="1">
    <source>
        <dbReference type="EMBL" id="MBD2319498.1"/>
    </source>
</evidence>
<dbReference type="EMBL" id="JACJQY010000053">
    <property type="protein sequence ID" value="MBD2319498.1"/>
    <property type="molecule type" value="Genomic_DNA"/>
</dbReference>
<accession>A0ABR8CGQ4</accession>
<comment type="caution">
    <text evidence="1">The sequence shown here is derived from an EMBL/GenBank/DDBJ whole genome shotgun (WGS) entry which is preliminary data.</text>
</comment>
<dbReference type="InterPro" id="IPR017574">
    <property type="entry name" value="CRISPR-assoc_prot_Cas7/Csc2"/>
</dbReference>
<dbReference type="RefSeq" id="WP_190581576.1">
    <property type="nucleotide sequence ID" value="NZ_CAWPQU010000049.1"/>
</dbReference>
<organism evidence="1 2">
    <name type="scientific">Phormidium tenue FACHB-1050</name>
    <dbReference type="NCBI Taxonomy" id="2692857"/>
    <lineage>
        <taxon>Bacteria</taxon>
        <taxon>Bacillati</taxon>
        <taxon>Cyanobacteriota</taxon>
        <taxon>Cyanophyceae</taxon>
        <taxon>Oscillatoriophycideae</taxon>
        <taxon>Oscillatoriales</taxon>
        <taxon>Oscillatoriaceae</taxon>
        <taxon>Phormidium</taxon>
    </lineage>
</organism>
<protein>
    <submittedName>
        <fullName evidence="1">Type I-D CRISPR-associated protein Cas7/Csc2</fullName>
    </submittedName>
</protein>